<dbReference type="PANTHER" id="PTHR42756">
    <property type="entry name" value="TRANSCRIPTIONAL REGULATOR, MARR"/>
    <property type="match status" value="1"/>
</dbReference>
<dbReference type="AlphaFoldDB" id="A0A5B0VFN8"/>
<evidence type="ECO:0000256" key="1">
    <source>
        <dbReference type="ARBA" id="ARBA00023015"/>
    </source>
</evidence>
<evidence type="ECO:0000256" key="2">
    <source>
        <dbReference type="ARBA" id="ARBA00023125"/>
    </source>
</evidence>
<dbReference type="Gene3D" id="1.10.10.10">
    <property type="entry name" value="Winged helix-like DNA-binding domain superfamily/Winged helix DNA-binding domain"/>
    <property type="match status" value="1"/>
</dbReference>
<dbReference type="GO" id="GO:0003700">
    <property type="term" value="F:DNA-binding transcription factor activity"/>
    <property type="evidence" value="ECO:0007669"/>
    <property type="project" value="InterPro"/>
</dbReference>
<dbReference type="SUPFAM" id="SSF46785">
    <property type="entry name" value="Winged helix' DNA-binding domain"/>
    <property type="match status" value="1"/>
</dbReference>
<sequence>MTTLTPEETSTELQKAVDRSALFARPGFLIRRLHQIHTSLFLSETSEFNITPVQYSLMSALRDKGEMDQNSLAQEIGLERTSVAEVIPRLEARELLERRRSNEDRRVKLVKLSRKGKTLLRKMATSVQQAHDRTIEALPEEDRAQFLLQMVQLVEANNHLGSAPFKLPD</sequence>
<dbReference type="Pfam" id="PF01047">
    <property type="entry name" value="MarR"/>
    <property type="match status" value="1"/>
</dbReference>
<evidence type="ECO:0000259" key="4">
    <source>
        <dbReference type="PROSITE" id="PS50995"/>
    </source>
</evidence>
<evidence type="ECO:0000256" key="3">
    <source>
        <dbReference type="ARBA" id="ARBA00023163"/>
    </source>
</evidence>
<dbReference type="InterPro" id="IPR036390">
    <property type="entry name" value="WH_DNA-bd_sf"/>
</dbReference>
<dbReference type="InterPro" id="IPR023187">
    <property type="entry name" value="Tscrpt_reg_MarR-type_CS"/>
</dbReference>
<dbReference type="PANTHER" id="PTHR42756:SF1">
    <property type="entry name" value="TRANSCRIPTIONAL REPRESSOR OF EMRAB OPERON"/>
    <property type="match status" value="1"/>
</dbReference>
<evidence type="ECO:0000313" key="5">
    <source>
        <dbReference type="EMBL" id="KAA1172871.1"/>
    </source>
</evidence>
<evidence type="ECO:0000313" key="6">
    <source>
        <dbReference type="Proteomes" id="UP000323161"/>
    </source>
</evidence>
<organism evidence="5 6">
    <name type="scientific">Marinobacter salinexigens</name>
    <dbReference type="NCBI Taxonomy" id="2919747"/>
    <lineage>
        <taxon>Bacteria</taxon>
        <taxon>Pseudomonadati</taxon>
        <taxon>Pseudomonadota</taxon>
        <taxon>Gammaproteobacteria</taxon>
        <taxon>Pseudomonadales</taxon>
        <taxon>Marinobacteraceae</taxon>
        <taxon>Marinobacter</taxon>
    </lineage>
</organism>
<keyword evidence="2" id="KW-0238">DNA-binding</keyword>
<dbReference type="EMBL" id="VTUU01000006">
    <property type="protein sequence ID" value="KAA1172871.1"/>
    <property type="molecule type" value="Genomic_DNA"/>
</dbReference>
<dbReference type="RefSeq" id="WP_149600831.1">
    <property type="nucleotide sequence ID" value="NZ_VTUU01000006.1"/>
</dbReference>
<keyword evidence="6" id="KW-1185">Reference proteome</keyword>
<dbReference type="SMART" id="SM00347">
    <property type="entry name" value="HTH_MARR"/>
    <property type="match status" value="1"/>
</dbReference>
<proteinExistence type="predicted"/>
<name>A0A5B0VFN8_9GAMM</name>
<comment type="caution">
    <text evidence="5">The sequence shown here is derived from an EMBL/GenBank/DDBJ whole genome shotgun (WGS) entry which is preliminary data.</text>
</comment>
<dbReference type="Proteomes" id="UP000323161">
    <property type="component" value="Unassembled WGS sequence"/>
</dbReference>
<keyword evidence="1" id="KW-0805">Transcription regulation</keyword>
<dbReference type="PRINTS" id="PR00598">
    <property type="entry name" value="HTHMARR"/>
</dbReference>
<dbReference type="InterPro" id="IPR000835">
    <property type="entry name" value="HTH_MarR-typ"/>
</dbReference>
<dbReference type="InterPro" id="IPR036388">
    <property type="entry name" value="WH-like_DNA-bd_sf"/>
</dbReference>
<dbReference type="PROSITE" id="PS50995">
    <property type="entry name" value="HTH_MARR_2"/>
    <property type="match status" value="1"/>
</dbReference>
<feature type="domain" description="HTH marR-type" evidence="4">
    <location>
        <begin position="10"/>
        <end position="156"/>
    </location>
</feature>
<keyword evidence="3" id="KW-0804">Transcription</keyword>
<reference evidence="5 6" key="1">
    <citation type="submission" date="2019-08" db="EMBL/GenBank/DDBJ databases">
        <title>Marinobacter ZYF650 sp. nov., a marine bacterium isolated from seawater of the Mariana trench.</title>
        <authorList>
            <person name="Ahmad W."/>
        </authorList>
    </citation>
    <scope>NUCLEOTIDE SEQUENCE [LARGE SCALE GENOMIC DNA]</scope>
    <source>
        <strain evidence="5 6">ZYF650</strain>
    </source>
</reference>
<gene>
    <name evidence="5" type="ORF">FWJ25_13765</name>
</gene>
<dbReference type="GO" id="GO:0003677">
    <property type="term" value="F:DNA binding"/>
    <property type="evidence" value="ECO:0007669"/>
    <property type="project" value="UniProtKB-KW"/>
</dbReference>
<accession>A0A5B0VFN8</accession>
<dbReference type="PROSITE" id="PS01117">
    <property type="entry name" value="HTH_MARR_1"/>
    <property type="match status" value="1"/>
</dbReference>
<protein>
    <submittedName>
        <fullName evidence="5">Winged helix-turn-helix transcriptional regulator</fullName>
    </submittedName>
</protein>